<dbReference type="Proteomes" id="UP000325315">
    <property type="component" value="Unassembled WGS sequence"/>
</dbReference>
<keyword evidence="2" id="KW-1185">Reference proteome</keyword>
<comment type="caution">
    <text evidence="1">The sequence shown here is derived from an EMBL/GenBank/DDBJ whole genome shotgun (WGS) entry which is preliminary data.</text>
</comment>
<protein>
    <submittedName>
        <fullName evidence="1">Uncharacterized protein</fullName>
    </submittedName>
</protein>
<reference evidence="2" key="1">
    <citation type="journal article" date="2019" name="Plant Biotechnol. J.">
        <title>Genome sequencing of the Australian wild diploid species Gossypium australe highlights disease resistance and delayed gland morphogenesis.</title>
        <authorList>
            <person name="Cai Y."/>
            <person name="Cai X."/>
            <person name="Wang Q."/>
            <person name="Wang P."/>
            <person name="Zhang Y."/>
            <person name="Cai C."/>
            <person name="Xu Y."/>
            <person name="Wang K."/>
            <person name="Zhou Z."/>
            <person name="Wang C."/>
            <person name="Geng S."/>
            <person name="Li B."/>
            <person name="Dong Q."/>
            <person name="Hou Y."/>
            <person name="Wang H."/>
            <person name="Ai P."/>
            <person name="Liu Z."/>
            <person name="Yi F."/>
            <person name="Sun M."/>
            <person name="An G."/>
            <person name="Cheng J."/>
            <person name="Zhang Y."/>
            <person name="Shi Q."/>
            <person name="Xie Y."/>
            <person name="Shi X."/>
            <person name="Chang Y."/>
            <person name="Huang F."/>
            <person name="Chen Y."/>
            <person name="Hong S."/>
            <person name="Mi L."/>
            <person name="Sun Q."/>
            <person name="Zhang L."/>
            <person name="Zhou B."/>
            <person name="Peng R."/>
            <person name="Zhang X."/>
            <person name="Liu F."/>
        </authorList>
    </citation>
    <scope>NUCLEOTIDE SEQUENCE [LARGE SCALE GENOMIC DNA]</scope>
    <source>
        <strain evidence="2">cv. PA1801</strain>
    </source>
</reference>
<gene>
    <name evidence="1" type="ORF">EPI10_014465</name>
</gene>
<sequence length="83" mass="9666">MDYKIHSSNIGQSPIKVSELIEPSSSQWRVYIITRILSTAEAEKVLLVWRGEPMGEYFVRSGYKMLIQEDDSQMANNYPYTFQ</sequence>
<proteinExistence type="predicted"/>
<evidence type="ECO:0000313" key="1">
    <source>
        <dbReference type="EMBL" id="KAA3468592.1"/>
    </source>
</evidence>
<accession>A0A5B6VHD2</accession>
<organism evidence="1 2">
    <name type="scientific">Gossypium australe</name>
    <dbReference type="NCBI Taxonomy" id="47621"/>
    <lineage>
        <taxon>Eukaryota</taxon>
        <taxon>Viridiplantae</taxon>
        <taxon>Streptophyta</taxon>
        <taxon>Embryophyta</taxon>
        <taxon>Tracheophyta</taxon>
        <taxon>Spermatophyta</taxon>
        <taxon>Magnoliopsida</taxon>
        <taxon>eudicotyledons</taxon>
        <taxon>Gunneridae</taxon>
        <taxon>Pentapetalae</taxon>
        <taxon>rosids</taxon>
        <taxon>malvids</taxon>
        <taxon>Malvales</taxon>
        <taxon>Malvaceae</taxon>
        <taxon>Malvoideae</taxon>
        <taxon>Gossypium</taxon>
    </lineage>
</organism>
<evidence type="ECO:0000313" key="2">
    <source>
        <dbReference type="Proteomes" id="UP000325315"/>
    </source>
</evidence>
<dbReference type="AlphaFoldDB" id="A0A5B6VHD2"/>
<dbReference type="OrthoDB" id="1001830at2759"/>
<dbReference type="EMBL" id="SMMG02000006">
    <property type="protein sequence ID" value="KAA3468592.1"/>
    <property type="molecule type" value="Genomic_DNA"/>
</dbReference>
<name>A0A5B6VHD2_9ROSI</name>